<evidence type="ECO:0000313" key="2">
    <source>
        <dbReference type="Proteomes" id="UP000053240"/>
    </source>
</evidence>
<proteinExistence type="predicted"/>
<reference evidence="1 2" key="1">
    <citation type="journal article" date="2015" name="Nat. Commun.">
        <title>Outbred genome sequencing and CRISPR/Cas9 gene editing in butterflies.</title>
        <authorList>
            <person name="Li X."/>
            <person name="Fan D."/>
            <person name="Zhang W."/>
            <person name="Liu G."/>
            <person name="Zhang L."/>
            <person name="Zhao L."/>
            <person name="Fang X."/>
            <person name="Chen L."/>
            <person name="Dong Y."/>
            <person name="Chen Y."/>
            <person name="Ding Y."/>
            <person name="Zhao R."/>
            <person name="Feng M."/>
            <person name="Zhu Y."/>
            <person name="Feng Y."/>
            <person name="Jiang X."/>
            <person name="Zhu D."/>
            <person name="Xiang H."/>
            <person name="Feng X."/>
            <person name="Li S."/>
            <person name="Wang J."/>
            <person name="Zhang G."/>
            <person name="Kronforst M.R."/>
            <person name="Wang W."/>
        </authorList>
    </citation>
    <scope>NUCLEOTIDE SEQUENCE [LARGE SCALE GENOMIC DNA]</scope>
    <source>
        <strain evidence="1">Ya'a_city_454_Pm</strain>
        <tissue evidence="1">Whole body</tissue>
    </source>
</reference>
<dbReference type="InParanoid" id="A0A0N1PKE6"/>
<name>A0A0N1PKE6_PAPMA</name>
<gene>
    <name evidence="1" type="ORF">RR48_00037</name>
</gene>
<organism evidence="1 2">
    <name type="scientific">Papilio machaon</name>
    <name type="common">Old World swallowtail butterfly</name>
    <dbReference type="NCBI Taxonomy" id="76193"/>
    <lineage>
        <taxon>Eukaryota</taxon>
        <taxon>Metazoa</taxon>
        <taxon>Ecdysozoa</taxon>
        <taxon>Arthropoda</taxon>
        <taxon>Hexapoda</taxon>
        <taxon>Insecta</taxon>
        <taxon>Pterygota</taxon>
        <taxon>Neoptera</taxon>
        <taxon>Endopterygota</taxon>
        <taxon>Lepidoptera</taxon>
        <taxon>Glossata</taxon>
        <taxon>Ditrysia</taxon>
        <taxon>Papilionoidea</taxon>
        <taxon>Papilionidae</taxon>
        <taxon>Papilioninae</taxon>
        <taxon>Papilio</taxon>
    </lineage>
</organism>
<keyword evidence="2" id="KW-1185">Reference proteome</keyword>
<evidence type="ECO:0000313" key="1">
    <source>
        <dbReference type="EMBL" id="KPJ21436.1"/>
    </source>
</evidence>
<dbReference type="AlphaFoldDB" id="A0A0N1PKE6"/>
<dbReference type="EMBL" id="LADJ01045441">
    <property type="protein sequence ID" value="KPJ21436.1"/>
    <property type="molecule type" value="Genomic_DNA"/>
</dbReference>
<comment type="caution">
    <text evidence="1">The sequence shown here is derived from an EMBL/GenBank/DDBJ whole genome shotgun (WGS) entry which is preliminary data.</text>
</comment>
<accession>A0A0N1PKE6</accession>
<dbReference type="Proteomes" id="UP000053240">
    <property type="component" value="Unassembled WGS sequence"/>
</dbReference>
<dbReference type="STRING" id="76193.A0A0N1PKE6"/>
<sequence length="94" mass="10936">MCDVISIVKTPTQEFEYVQVGANASSKKWMQQYRQCASYFNKLAKDDLLRFLNDTCFSSDAVKRVPAGTRNLMLMQAVDYCQQEQENDYKFSKK</sequence>
<protein>
    <submittedName>
        <fullName evidence="1">Uncharacterized protein</fullName>
    </submittedName>
</protein>